<evidence type="ECO:0000256" key="11">
    <source>
        <dbReference type="HAMAP-Rule" id="MF_01531"/>
    </source>
</evidence>
<keyword evidence="6 11" id="KW-0406">Ion transport</keyword>
<gene>
    <name evidence="11" type="primary">btuB</name>
    <name evidence="15" type="ORF">C9I89_17855</name>
</gene>
<keyword evidence="4 11" id="KW-0812">Transmembrane</keyword>
<dbReference type="CDD" id="cd01347">
    <property type="entry name" value="ligand_gated_channel"/>
    <property type="match status" value="1"/>
</dbReference>
<feature type="domain" description="TonB-dependent receptor-like beta-barrel" evidence="13">
    <location>
        <begin position="203"/>
        <end position="573"/>
    </location>
</feature>
<keyword evidence="8 11" id="KW-0626">Porin</keyword>
<protein>
    <recommendedName>
        <fullName evidence="11">Vitamin B12 transporter BtuB</fullName>
    </recommendedName>
    <alternativeName>
        <fullName evidence="11">Cobalamin receptor</fullName>
    </alternativeName>
    <alternativeName>
        <fullName evidence="11">Outer membrane cobalamin translocator</fullName>
    </alternativeName>
</protein>
<dbReference type="Pfam" id="PF00593">
    <property type="entry name" value="TonB_dep_Rec_b-barrel"/>
    <property type="match status" value="1"/>
</dbReference>
<dbReference type="Gene3D" id="2.40.170.20">
    <property type="entry name" value="TonB-dependent receptor, beta-barrel domain"/>
    <property type="match status" value="1"/>
</dbReference>
<dbReference type="RefSeq" id="WP_107284683.1">
    <property type="nucleotide sequence ID" value="NZ_PYMC01000016.1"/>
</dbReference>
<evidence type="ECO:0000313" key="15">
    <source>
        <dbReference type="EMBL" id="PSW03363.1"/>
    </source>
</evidence>
<evidence type="ECO:0000256" key="3">
    <source>
        <dbReference type="ARBA" id="ARBA00022452"/>
    </source>
</evidence>
<reference evidence="15 16" key="1">
    <citation type="submission" date="2018-03" db="EMBL/GenBank/DDBJ databases">
        <title>Whole genome sequencing of Histamine producing bacteria.</title>
        <authorList>
            <person name="Butler K."/>
        </authorList>
    </citation>
    <scope>NUCLEOTIDE SEQUENCE [LARGE SCALE GENOMIC DNA]</scope>
    <source>
        <strain evidence="15 16">DSM 16190</strain>
    </source>
</reference>
<evidence type="ECO:0000256" key="4">
    <source>
        <dbReference type="ARBA" id="ARBA00022692"/>
    </source>
</evidence>
<name>A0A2T3MTX1_9GAMM</name>
<dbReference type="InterPro" id="IPR010101">
    <property type="entry name" value="B12_transptr_BtuB"/>
</dbReference>
<dbReference type="Proteomes" id="UP000240904">
    <property type="component" value="Unassembled WGS sequence"/>
</dbReference>
<dbReference type="HAMAP" id="MF_01531">
    <property type="entry name" value="BtuB"/>
    <property type="match status" value="1"/>
</dbReference>
<dbReference type="Pfam" id="PF07715">
    <property type="entry name" value="Plug"/>
    <property type="match status" value="1"/>
</dbReference>
<evidence type="ECO:0000256" key="9">
    <source>
        <dbReference type="ARBA" id="ARBA00023136"/>
    </source>
</evidence>
<comment type="function">
    <text evidence="11">Involved in the active translocation of vitamin B12 (cyanocobalamin) across the outer membrane to the periplasmic space. It derives its energy for transport by interacting with the trans-periplasmic membrane protein TonB.</text>
</comment>
<comment type="subcellular location">
    <subcellularLocation>
        <location evidence="1 11 12">Cell outer membrane</location>
        <topology evidence="1 11 12">Multi-pass membrane protein</topology>
    </subcellularLocation>
</comment>
<dbReference type="InterPro" id="IPR000531">
    <property type="entry name" value="Beta-barrel_TonB"/>
</dbReference>
<evidence type="ECO:0000256" key="5">
    <source>
        <dbReference type="ARBA" id="ARBA00022729"/>
    </source>
</evidence>
<proteinExistence type="inferred from homology"/>
<feature type="short sequence motif" description="TonB box" evidence="11">
    <location>
        <begin position="28"/>
        <end position="35"/>
    </location>
</feature>
<keyword evidence="16" id="KW-1185">Reference proteome</keyword>
<dbReference type="PROSITE" id="PS52016">
    <property type="entry name" value="TONB_DEPENDENT_REC_3"/>
    <property type="match status" value="1"/>
</dbReference>
<dbReference type="OrthoDB" id="9764669at2"/>
<keyword evidence="7 11" id="KW-0798">TonB box</keyword>
<keyword evidence="9 11" id="KW-0472">Membrane</keyword>
<dbReference type="SUPFAM" id="SSF56935">
    <property type="entry name" value="Porins"/>
    <property type="match status" value="1"/>
</dbReference>
<dbReference type="GO" id="GO:0009279">
    <property type="term" value="C:cell outer membrane"/>
    <property type="evidence" value="ECO:0007669"/>
    <property type="project" value="UniProtKB-SubCell"/>
</dbReference>
<keyword evidence="2 11" id="KW-0813">Transport</keyword>
<dbReference type="InterPro" id="IPR012910">
    <property type="entry name" value="Plug_dom"/>
</dbReference>
<evidence type="ECO:0000256" key="1">
    <source>
        <dbReference type="ARBA" id="ARBA00004571"/>
    </source>
</evidence>
<dbReference type="PANTHER" id="PTHR30069:SF53">
    <property type="entry name" value="COLICIN I RECEPTOR-RELATED"/>
    <property type="match status" value="1"/>
</dbReference>
<dbReference type="InterPro" id="IPR036942">
    <property type="entry name" value="Beta-barrel_TonB_sf"/>
</dbReference>
<organism evidence="15 16">
    <name type="scientific">Photobacterium lipolyticum</name>
    <dbReference type="NCBI Taxonomy" id="266810"/>
    <lineage>
        <taxon>Bacteria</taxon>
        <taxon>Pseudomonadati</taxon>
        <taxon>Pseudomonadota</taxon>
        <taxon>Gammaproteobacteria</taxon>
        <taxon>Vibrionales</taxon>
        <taxon>Vibrionaceae</taxon>
        <taxon>Photobacterium</taxon>
    </lineage>
</organism>
<comment type="caution">
    <text evidence="15">The sequence shown here is derived from an EMBL/GenBank/DDBJ whole genome shotgun (WGS) entry which is preliminary data.</text>
</comment>
<evidence type="ECO:0000256" key="6">
    <source>
        <dbReference type="ARBA" id="ARBA00023065"/>
    </source>
</evidence>
<feature type="domain" description="TonB-dependent receptor plug" evidence="14">
    <location>
        <begin position="44"/>
        <end position="147"/>
    </location>
</feature>
<feature type="signal peptide" evidence="11">
    <location>
        <begin position="1"/>
        <end position="21"/>
    </location>
</feature>
<dbReference type="AlphaFoldDB" id="A0A2T3MTX1"/>
<dbReference type="InterPro" id="IPR039426">
    <property type="entry name" value="TonB-dep_rcpt-like"/>
</dbReference>
<keyword evidence="10 11" id="KW-0998">Cell outer membrane</keyword>
<evidence type="ECO:0000259" key="14">
    <source>
        <dbReference type="Pfam" id="PF07715"/>
    </source>
</evidence>
<keyword evidence="15" id="KW-0675">Receptor</keyword>
<evidence type="ECO:0000256" key="10">
    <source>
        <dbReference type="ARBA" id="ARBA00023237"/>
    </source>
</evidence>
<dbReference type="EMBL" id="PYMC01000016">
    <property type="protein sequence ID" value="PSW03363.1"/>
    <property type="molecule type" value="Genomic_DNA"/>
</dbReference>
<feature type="short sequence motif" description="TonB C-terminal box" evidence="11">
    <location>
        <begin position="582"/>
        <end position="599"/>
    </location>
</feature>
<evidence type="ECO:0000256" key="2">
    <source>
        <dbReference type="ARBA" id="ARBA00022448"/>
    </source>
</evidence>
<evidence type="ECO:0000256" key="7">
    <source>
        <dbReference type="ARBA" id="ARBA00023077"/>
    </source>
</evidence>
<sequence precursor="true">MKKTLLAVALAPLCLQSYAFAAETSPDEVMVVTANRFSQPAGNVLASLDVVTRQQIELAQAKSLVDVIRYLPGVQIDQNGGRGQKTSVFIRGSESSHTLVLLDGVRINSATAGGFNFSGIPAAVIERVELIRGPRAAVYGADAIGGVINIITVPDDYDTKHQLTAGIGGDGYYQGAWRSVGRINDKTVGQITLNKEYTDGYNIKEGSFADSGNDYGYETRDLVAGLNHQFTDAVSANLNLLYNDGYSQYDSYGALKRADLESYQLSAEGAYSSDLLLSSLRYSKYKNDTNNYTESAPTSNSQFITYRESINWLNTFELADRWMMSAGFDWDNEEVGGTTNYVDNSRVNRAVFVTSTANLANVTLEASARHDDNESYGNHTTWGLALGWQFTEELKAYVSHGTAFKAPTFNDLYYPDSGNPDLQPQESDSTEVGIAGSHRLVSWRLSAYDSKVDNMIIYYPPTWTPENVDAELKGIEFDAQFDTGFISHDLTLGYSDPKDTNGFQLARRARESASWKGTYSADTWGTTLGMRYQGKRYSDPSNLQALPSYVVWEVVANYDVTDSWKLSGRVDNLFDKDYSTATDYKSQGRIWYLETSYQF</sequence>
<feature type="chain" id="PRO_5015789223" description="Vitamin B12 transporter BtuB" evidence="11">
    <location>
        <begin position="22"/>
        <end position="599"/>
    </location>
</feature>
<evidence type="ECO:0000313" key="16">
    <source>
        <dbReference type="Proteomes" id="UP000240904"/>
    </source>
</evidence>
<dbReference type="PANTHER" id="PTHR30069">
    <property type="entry name" value="TONB-DEPENDENT OUTER MEMBRANE RECEPTOR"/>
    <property type="match status" value="1"/>
</dbReference>
<keyword evidence="3 11" id="KW-1134">Transmembrane beta strand</keyword>
<dbReference type="GO" id="GO:0006811">
    <property type="term" value="P:monoatomic ion transport"/>
    <property type="evidence" value="ECO:0007669"/>
    <property type="project" value="UniProtKB-KW"/>
</dbReference>
<dbReference type="GO" id="GO:0046930">
    <property type="term" value="C:pore complex"/>
    <property type="evidence" value="ECO:0007669"/>
    <property type="project" value="UniProtKB-KW"/>
</dbReference>
<dbReference type="InterPro" id="IPR037066">
    <property type="entry name" value="Plug_dom_sf"/>
</dbReference>
<comment type="similarity">
    <text evidence="11">Belongs to the TonB-dependent receptor family. BtuB (TC 1.B.14.3.1) subfamily.</text>
</comment>
<evidence type="ECO:0000256" key="8">
    <source>
        <dbReference type="ARBA" id="ARBA00023114"/>
    </source>
</evidence>
<evidence type="ECO:0000256" key="12">
    <source>
        <dbReference type="PROSITE-ProRule" id="PRU01360"/>
    </source>
</evidence>
<dbReference type="GO" id="GO:0015288">
    <property type="term" value="F:porin activity"/>
    <property type="evidence" value="ECO:0007669"/>
    <property type="project" value="UniProtKB-KW"/>
</dbReference>
<dbReference type="GO" id="GO:0015420">
    <property type="term" value="F:ABC-type vitamin B12 transporter activity"/>
    <property type="evidence" value="ECO:0007669"/>
    <property type="project" value="InterPro"/>
</dbReference>
<dbReference type="Gene3D" id="2.170.130.10">
    <property type="entry name" value="TonB-dependent receptor, plug domain"/>
    <property type="match status" value="1"/>
</dbReference>
<accession>A0A2T3MTX1</accession>
<keyword evidence="5 11" id="KW-0732">Signal</keyword>
<evidence type="ECO:0000259" key="13">
    <source>
        <dbReference type="Pfam" id="PF00593"/>
    </source>
</evidence>